<comment type="subcellular location">
    <subcellularLocation>
        <location evidence="1">Cytoplasm</location>
        <location evidence="1">Cytoskeleton</location>
        <location evidence="1">Microtubule organizing center</location>
        <location evidence="1">Centrosome</location>
    </subcellularLocation>
</comment>
<dbReference type="PANTHER" id="PTHR44281">
    <property type="entry name" value="SPINDLE ASSEMBLY ABNORMAL PROTEIN 6 HOMOLOG"/>
    <property type="match status" value="1"/>
</dbReference>
<name>A0A388K5H0_CHABU</name>
<gene>
    <name evidence="9" type="ORF">CBR_g49985</name>
</gene>
<evidence type="ECO:0000313" key="10">
    <source>
        <dbReference type="Proteomes" id="UP000265515"/>
    </source>
</evidence>
<sequence>MQVTSESDPYFLHSLSVNEEDFQGLKLDQSILVDFSTFPFKLIELLELCIESRTEKNPRFIGALGIRGGESAVRIIETNQFKHLSHISLFFRPGNDAAVKQYLAGRLAEFKAAKSALDDKVESMIQELEHTKDEAGRLHRELMELREVNSKCVAELQSQHALALAEVKEKALFDLESFKERAEREKAESEARFGEQTLRLQEKADELDRQVRVLVDAKYALEAKKSELRAQLVSAQNELEETRKECDHLRRCNRELDAENHEKEKGINQHLVRISALDQQVHDQEDMIANLSSRVETEATCRAAVETSLKETQASASKMEKRMEASIAEINKGNQIIERLQRELRASKGKMKLKSAMISQQESLLDERQMAVDKVLRENTSVRQELVDIRSENENLKVKVDDYRQKLEEAQELLRTNQQMIQWLNSQVTEAQLGKFGSRYPFRSSPPSVLHAKSMTSSAAPITSLSSILGASSKIPATTSVPTGATARCEPSCGVRQPLAATQSNPQDVFGSIQGTLGGPPPGLDSQLQQHVHPREPSLLPHLKPISSCRSTEQFTLNAMNGNNQPHAADYFDGTRRCYVPDRDWDRDTYNRRPSRVRGGMSSFAPSMEYQPLVGNMEQGTGDAADPSATAGPHVARYTVPTGTGYCTENDPSLGNVQRDASGAAKSRGGNSMGTAAPSGQPMRPLHEAAGAFAAKVGDAIAPGGSDARIVPKASQIGTSNGDDLGRAFRVPLMTAIASGS</sequence>
<dbReference type="OrthoDB" id="1909785at2759"/>
<evidence type="ECO:0000256" key="1">
    <source>
        <dbReference type="ARBA" id="ARBA00004300"/>
    </source>
</evidence>
<evidence type="ECO:0000256" key="7">
    <source>
        <dbReference type="SAM" id="MobiDB-lite"/>
    </source>
</evidence>
<dbReference type="AlphaFoldDB" id="A0A388K5H0"/>
<dbReference type="InterPro" id="IPR032396">
    <property type="entry name" value="SAS-6_N"/>
</dbReference>
<dbReference type="PANTHER" id="PTHR44281:SF2">
    <property type="entry name" value="SPINDLE ASSEMBLY ABNORMAL PROTEIN 6 HOMOLOG"/>
    <property type="match status" value="1"/>
</dbReference>
<protein>
    <recommendedName>
        <fullName evidence="8">Spindle assembly abnormal protein 6 N-terminal domain-containing protein</fullName>
    </recommendedName>
</protein>
<keyword evidence="5" id="KW-0131">Cell cycle</keyword>
<feature type="region of interest" description="Disordered" evidence="7">
    <location>
        <begin position="500"/>
        <end position="529"/>
    </location>
</feature>
<evidence type="ECO:0000313" key="9">
    <source>
        <dbReference type="EMBL" id="GBG65193.1"/>
    </source>
</evidence>
<organism evidence="9 10">
    <name type="scientific">Chara braunii</name>
    <name type="common">Braun's stonewort</name>
    <dbReference type="NCBI Taxonomy" id="69332"/>
    <lineage>
        <taxon>Eukaryota</taxon>
        <taxon>Viridiplantae</taxon>
        <taxon>Streptophyta</taxon>
        <taxon>Charophyceae</taxon>
        <taxon>Charales</taxon>
        <taxon>Characeae</taxon>
        <taxon>Chara</taxon>
    </lineage>
</organism>
<evidence type="ECO:0000256" key="5">
    <source>
        <dbReference type="ARBA" id="ARBA00023306"/>
    </source>
</evidence>
<evidence type="ECO:0000256" key="6">
    <source>
        <dbReference type="SAM" id="Coils"/>
    </source>
</evidence>
<proteinExistence type="predicted"/>
<keyword evidence="10" id="KW-1185">Reference proteome</keyword>
<comment type="caution">
    <text evidence="9">The sequence shown here is derived from an EMBL/GenBank/DDBJ whole genome shotgun (WGS) entry which is preliminary data.</text>
</comment>
<keyword evidence="2" id="KW-0963">Cytoplasm</keyword>
<feature type="coiled-coil region" evidence="6">
    <location>
        <begin position="379"/>
        <end position="420"/>
    </location>
</feature>
<dbReference type="Gramene" id="GBG65193">
    <property type="protein sequence ID" value="GBG65193"/>
    <property type="gene ID" value="CBR_g49985"/>
</dbReference>
<dbReference type="STRING" id="69332.A0A388K5H0"/>
<feature type="region of interest" description="Disordered" evidence="7">
    <location>
        <begin position="649"/>
        <end position="682"/>
    </location>
</feature>
<evidence type="ECO:0000259" key="8">
    <source>
        <dbReference type="Pfam" id="PF16531"/>
    </source>
</evidence>
<dbReference type="CDD" id="cd10142">
    <property type="entry name" value="HD_SAS6_N"/>
    <property type="match status" value="1"/>
</dbReference>
<accession>A0A388K5H0</accession>
<evidence type="ECO:0000256" key="2">
    <source>
        <dbReference type="ARBA" id="ARBA00022490"/>
    </source>
</evidence>
<evidence type="ECO:0000256" key="3">
    <source>
        <dbReference type="ARBA" id="ARBA00023054"/>
    </source>
</evidence>
<feature type="domain" description="Spindle assembly abnormal protein 6 N-terminal" evidence="8">
    <location>
        <begin position="1"/>
        <end position="89"/>
    </location>
</feature>
<dbReference type="EMBL" id="BFEA01000059">
    <property type="protein sequence ID" value="GBG65193.1"/>
    <property type="molecule type" value="Genomic_DNA"/>
</dbReference>
<feature type="coiled-coil region" evidence="6">
    <location>
        <begin position="107"/>
        <end position="350"/>
    </location>
</feature>
<dbReference type="InterPro" id="IPR038558">
    <property type="entry name" value="SAS-6_N_sf"/>
</dbReference>
<reference evidence="9 10" key="1">
    <citation type="journal article" date="2018" name="Cell">
        <title>The Chara Genome: Secondary Complexity and Implications for Plant Terrestrialization.</title>
        <authorList>
            <person name="Nishiyama T."/>
            <person name="Sakayama H."/>
            <person name="Vries J.D."/>
            <person name="Buschmann H."/>
            <person name="Saint-Marcoux D."/>
            <person name="Ullrich K.K."/>
            <person name="Haas F.B."/>
            <person name="Vanderstraeten L."/>
            <person name="Becker D."/>
            <person name="Lang D."/>
            <person name="Vosolsobe S."/>
            <person name="Rombauts S."/>
            <person name="Wilhelmsson P.K.I."/>
            <person name="Janitza P."/>
            <person name="Kern R."/>
            <person name="Heyl A."/>
            <person name="Rumpler F."/>
            <person name="Villalobos L.I.A.C."/>
            <person name="Clay J.M."/>
            <person name="Skokan R."/>
            <person name="Toyoda A."/>
            <person name="Suzuki Y."/>
            <person name="Kagoshima H."/>
            <person name="Schijlen E."/>
            <person name="Tajeshwar N."/>
            <person name="Catarino B."/>
            <person name="Hetherington A.J."/>
            <person name="Saltykova A."/>
            <person name="Bonnot C."/>
            <person name="Breuninger H."/>
            <person name="Symeonidi A."/>
            <person name="Radhakrishnan G.V."/>
            <person name="Van Nieuwerburgh F."/>
            <person name="Deforce D."/>
            <person name="Chang C."/>
            <person name="Karol K.G."/>
            <person name="Hedrich R."/>
            <person name="Ulvskov P."/>
            <person name="Glockner G."/>
            <person name="Delwiche C.F."/>
            <person name="Petrasek J."/>
            <person name="Van de Peer Y."/>
            <person name="Friml J."/>
            <person name="Beilby M."/>
            <person name="Dolan L."/>
            <person name="Kohara Y."/>
            <person name="Sugano S."/>
            <person name="Fujiyama A."/>
            <person name="Delaux P.-M."/>
            <person name="Quint M."/>
            <person name="TheiBen G."/>
            <person name="Hagemann M."/>
            <person name="Harholt J."/>
            <person name="Dunand C."/>
            <person name="Zachgo S."/>
            <person name="Langdale J."/>
            <person name="Maumus F."/>
            <person name="Straeten D.V.D."/>
            <person name="Gould S.B."/>
            <person name="Rensing S.A."/>
        </authorList>
    </citation>
    <scope>NUCLEOTIDE SEQUENCE [LARGE SCALE GENOMIC DNA]</scope>
    <source>
        <strain evidence="9 10">S276</strain>
    </source>
</reference>
<keyword evidence="3 6" id="KW-0175">Coiled coil</keyword>
<evidence type="ECO:0000256" key="4">
    <source>
        <dbReference type="ARBA" id="ARBA00023212"/>
    </source>
</evidence>
<dbReference type="Proteomes" id="UP000265515">
    <property type="component" value="Unassembled WGS sequence"/>
</dbReference>
<dbReference type="Pfam" id="PF16531">
    <property type="entry name" value="SAS-6_N"/>
    <property type="match status" value="1"/>
</dbReference>
<keyword evidence="4" id="KW-0206">Cytoskeleton</keyword>
<dbReference type="Gene3D" id="2.170.210.20">
    <property type="entry name" value="Spindle assembly abnormal protein 6, N-terminal domain"/>
    <property type="match status" value="1"/>
</dbReference>